<reference evidence="1 2" key="1">
    <citation type="journal article" date="2018" name="Sci. Rep.">
        <title>Genomic signatures of local adaptation to the degree of environmental predictability in rotifers.</title>
        <authorList>
            <person name="Franch-Gras L."/>
            <person name="Hahn C."/>
            <person name="Garcia-Roger E.M."/>
            <person name="Carmona M.J."/>
            <person name="Serra M."/>
            <person name="Gomez A."/>
        </authorList>
    </citation>
    <scope>NUCLEOTIDE SEQUENCE [LARGE SCALE GENOMIC DNA]</scope>
    <source>
        <strain evidence="1">HYR1</strain>
    </source>
</reference>
<evidence type="ECO:0000313" key="2">
    <source>
        <dbReference type="Proteomes" id="UP000276133"/>
    </source>
</evidence>
<dbReference type="AlphaFoldDB" id="A0A3M7RLU9"/>
<dbReference type="Proteomes" id="UP000276133">
    <property type="component" value="Unassembled WGS sequence"/>
</dbReference>
<proteinExistence type="predicted"/>
<organism evidence="1 2">
    <name type="scientific">Brachionus plicatilis</name>
    <name type="common">Marine rotifer</name>
    <name type="synonym">Brachionus muelleri</name>
    <dbReference type="NCBI Taxonomy" id="10195"/>
    <lineage>
        <taxon>Eukaryota</taxon>
        <taxon>Metazoa</taxon>
        <taxon>Spiralia</taxon>
        <taxon>Gnathifera</taxon>
        <taxon>Rotifera</taxon>
        <taxon>Eurotatoria</taxon>
        <taxon>Monogononta</taxon>
        <taxon>Pseudotrocha</taxon>
        <taxon>Ploima</taxon>
        <taxon>Brachionidae</taxon>
        <taxon>Brachionus</taxon>
    </lineage>
</organism>
<protein>
    <recommendedName>
        <fullName evidence="3">SWIM-type domain-containing protein</fullName>
    </recommendedName>
</protein>
<accession>A0A3M7RLU9</accession>
<dbReference type="EMBL" id="REGN01003097">
    <property type="protein sequence ID" value="RNA24553.1"/>
    <property type="molecule type" value="Genomic_DNA"/>
</dbReference>
<gene>
    <name evidence="1" type="ORF">BpHYR1_030126</name>
</gene>
<comment type="caution">
    <text evidence="1">The sequence shown here is derived from an EMBL/GenBank/DDBJ whole genome shotgun (WGS) entry which is preliminary data.</text>
</comment>
<keyword evidence="2" id="KW-1185">Reference proteome</keyword>
<evidence type="ECO:0008006" key="3">
    <source>
        <dbReference type="Google" id="ProtNLM"/>
    </source>
</evidence>
<name>A0A3M7RLU9_BRAPC</name>
<sequence length="106" mass="12362">MGRLISVKINSRFSSQVIHNTLVKYSPESIPQPILDWYCACKSGSRVFVACAHQIIFIEKNKLIEDMFSKKVPESTKQILFLNSRTNFINFSTKRDLKNNFKKKNY</sequence>
<evidence type="ECO:0000313" key="1">
    <source>
        <dbReference type="EMBL" id="RNA24553.1"/>
    </source>
</evidence>